<feature type="region of interest" description="Disordered" evidence="1">
    <location>
        <begin position="730"/>
        <end position="749"/>
    </location>
</feature>
<sequence>MLANLLKKSRITNLEANQFLADALDPSLKPLITTRLLHAYSNRTADTPYTVEQFHQSTVYIFLHRNDNAEAIFRSPGSSSRTVGTPVAPPLAVAPAPVPVPATAPAPPIPQALPPIKQEDVKSLALLLQQQIAENWHNQGPPCDHLLHMRGGFGGYGGGPNYGRRLMRYYYCGKENCDMKTCPEVMDDIRAHKIRRERNQIVLYDGSPLHVGFNGQTMRKQVNTYCDRNAHTAPRPVDHMLLEIVPNAPECESQSLDYESAVQFHLAEAERLRNERSRNLKFDGVVIPQRMNRSPPCRVAPASARAVDQARGTSPSAPAAPPPAQPVAPLDASPVVPPPAPSAPQPAAPVHPYANVCPVNDAPLATRPIAPFRAVAPGHIDPATVIRAPVAVATADDRVYNCAVESMPFVTLTLDKLIGVAPGVRRRLHEATSGRKVVKPPEQRPTAPDVPAKPTSAQVATGAPADARPADPKPAAPQRQVPGILNVSPPQQGVIGPAVRQAFVETVPDEDDPVSMNAMEEAQIAAATAESLEHTGSSAAESTVPAVDVFLADAASGGALPIAGEDSHPIRILWCIINEADVTECILNGGSQIASISEECCSRLKLPIDPLVTMNVRSANGSLDGAIGLARDVPVRLTPKIVVFLQLFVIRNAAYDVLLGRPFEVLLKAHTENFSPDLQFLTVTCPNTKEAARLVTYEQDLLEDGDATAFVFEYDAREDKASAVAYSKLPDLDSSSSPPSSPSRSSIVVPEPDRAALVDSFLATKKKYKPMALKTRPLLADLPEKFRIERKIIGDPLADMPPLNPNPPSEFAPGLRYTAERRAELRARHAHFLWPAELDLMDDMIKNRENVFAWTDAERGSFRCDFFPPVEIPTVPHKPWVLRNIPIPPGLYDEICDQIRKKIASGVYEPSNSCYRSRWFAVAKKDGRVRLVHSLEPLNAVTIQHSGVPPIPEYIVEQFAARPCVGSFDLFVGYDEREIAESSRDFTTFQTPFGAHRLTTLPMGWTNSVPIFHDDVTYILRDEIPAKAAVYVDDGMTKGPDSDYRLPDGSYETIPENPGIRCFVWEHFLVANRIIRRIAHAGGTFSGPKAWPCIDERVLVGSRCTPIGRLPERERVDAIRNWRPCTTLSEVRAFLSTVGVARIFIRDFAKRANALTMLTCKDVPFEFGPAQLAAFDDLKTALLDCPTLRPLRYDSDAPIILGVDTSFIAVGYLLCQQDEEDPKIRYYNRFGSITLNARESRFSQPKLELYGLFRALSALKLRLLGIRNLIVETDAGYIKRMLTNPDLQPSASMNRWIMGILTFHFELVHVPGKKHAPDGLSQRPPQPGDKPELPPDEFEDWLENLYSFVHIINPTPRLGVVKVAASAVASAGDSKAIQCWRIATESCGSSDHPTCTLDS</sequence>
<evidence type="ECO:0000313" key="3">
    <source>
        <dbReference type="EMBL" id="PIL29433.1"/>
    </source>
</evidence>
<gene>
    <name evidence="3" type="ORF">GSI_08375</name>
</gene>
<accession>A0A2G8S6N2</accession>
<keyword evidence="4" id="KW-1185">Reference proteome</keyword>
<dbReference type="InterPro" id="IPR051320">
    <property type="entry name" value="Viral_Replic_Matur_Polypro"/>
</dbReference>
<dbReference type="CDD" id="cd00303">
    <property type="entry name" value="retropepsin_like"/>
    <property type="match status" value="1"/>
</dbReference>
<name>A0A2G8S6N2_9APHY</name>
<dbReference type="InterPro" id="IPR021109">
    <property type="entry name" value="Peptidase_aspartic_dom_sf"/>
</dbReference>
<feature type="domain" description="Reverse transcriptase/retrotransposon-derived protein RNase H-like" evidence="2">
    <location>
        <begin position="1168"/>
        <end position="1265"/>
    </location>
</feature>
<dbReference type="SUPFAM" id="SSF56672">
    <property type="entry name" value="DNA/RNA polymerases"/>
    <property type="match status" value="1"/>
</dbReference>
<dbReference type="Gene3D" id="3.30.70.270">
    <property type="match status" value="2"/>
</dbReference>
<evidence type="ECO:0000313" key="4">
    <source>
        <dbReference type="Proteomes" id="UP000230002"/>
    </source>
</evidence>
<dbReference type="InterPro" id="IPR041577">
    <property type="entry name" value="RT_RNaseH_2"/>
</dbReference>
<protein>
    <recommendedName>
        <fullName evidence="2">Reverse transcriptase/retrotransposon-derived protein RNase H-like domain-containing protein</fullName>
    </recommendedName>
</protein>
<dbReference type="PANTHER" id="PTHR33064:SF37">
    <property type="entry name" value="RIBONUCLEASE H"/>
    <property type="match status" value="1"/>
</dbReference>
<dbReference type="Gene3D" id="2.40.70.10">
    <property type="entry name" value="Acid Proteases"/>
    <property type="match status" value="1"/>
</dbReference>
<feature type="compositionally biased region" description="Low complexity" evidence="1">
    <location>
        <begin position="734"/>
        <end position="746"/>
    </location>
</feature>
<dbReference type="STRING" id="1077348.A0A2G8S6N2"/>
<proteinExistence type="predicted"/>
<feature type="region of interest" description="Disordered" evidence="1">
    <location>
        <begin position="429"/>
        <end position="490"/>
    </location>
</feature>
<reference evidence="3 4" key="1">
    <citation type="journal article" date="2015" name="Sci. Rep.">
        <title>Chromosome-level genome map provides insights into diverse defense mechanisms in the medicinal fungus Ganoderma sinense.</title>
        <authorList>
            <person name="Zhu Y."/>
            <person name="Xu J."/>
            <person name="Sun C."/>
            <person name="Zhou S."/>
            <person name="Xu H."/>
            <person name="Nelson D.R."/>
            <person name="Qian J."/>
            <person name="Song J."/>
            <person name="Luo H."/>
            <person name="Xiang L."/>
            <person name="Li Y."/>
            <person name="Xu Z."/>
            <person name="Ji A."/>
            <person name="Wang L."/>
            <person name="Lu S."/>
            <person name="Hayward A."/>
            <person name="Sun W."/>
            <person name="Li X."/>
            <person name="Schwartz D.C."/>
            <person name="Wang Y."/>
            <person name="Chen S."/>
        </authorList>
    </citation>
    <scope>NUCLEOTIDE SEQUENCE [LARGE SCALE GENOMIC DNA]</scope>
    <source>
        <strain evidence="3 4">ZZ0214-1</strain>
    </source>
</reference>
<dbReference type="Pfam" id="PF17919">
    <property type="entry name" value="RT_RNaseH_2"/>
    <property type="match status" value="1"/>
</dbReference>
<organism evidence="3 4">
    <name type="scientific">Ganoderma sinense ZZ0214-1</name>
    <dbReference type="NCBI Taxonomy" id="1077348"/>
    <lineage>
        <taxon>Eukaryota</taxon>
        <taxon>Fungi</taxon>
        <taxon>Dikarya</taxon>
        <taxon>Basidiomycota</taxon>
        <taxon>Agaricomycotina</taxon>
        <taxon>Agaricomycetes</taxon>
        <taxon>Polyporales</taxon>
        <taxon>Polyporaceae</taxon>
        <taxon>Ganoderma</taxon>
    </lineage>
</organism>
<dbReference type="Proteomes" id="UP000230002">
    <property type="component" value="Unassembled WGS sequence"/>
</dbReference>
<dbReference type="EMBL" id="AYKW01000022">
    <property type="protein sequence ID" value="PIL29433.1"/>
    <property type="molecule type" value="Genomic_DNA"/>
</dbReference>
<evidence type="ECO:0000256" key="1">
    <source>
        <dbReference type="SAM" id="MobiDB-lite"/>
    </source>
</evidence>
<dbReference type="CDD" id="cd01647">
    <property type="entry name" value="RT_LTR"/>
    <property type="match status" value="1"/>
</dbReference>
<dbReference type="InterPro" id="IPR043128">
    <property type="entry name" value="Rev_trsase/Diguanyl_cyclase"/>
</dbReference>
<dbReference type="InterPro" id="IPR043502">
    <property type="entry name" value="DNA/RNA_pol_sf"/>
</dbReference>
<dbReference type="Gene3D" id="3.10.10.10">
    <property type="entry name" value="HIV Type 1 Reverse Transcriptase, subunit A, domain 1"/>
    <property type="match status" value="1"/>
</dbReference>
<comment type="caution">
    <text evidence="3">The sequence shown here is derived from an EMBL/GenBank/DDBJ whole genome shotgun (WGS) entry which is preliminary data.</text>
</comment>
<feature type="region of interest" description="Disordered" evidence="1">
    <location>
        <begin position="291"/>
        <end position="347"/>
    </location>
</feature>
<feature type="compositionally biased region" description="Pro residues" evidence="1">
    <location>
        <begin position="335"/>
        <end position="347"/>
    </location>
</feature>
<evidence type="ECO:0000259" key="2">
    <source>
        <dbReference type="Pfam" id="PF17919"/>
    </source>
</evidence>
<feature type="region of interest" description="Disordered" evidence="1">
    <location>
        <begin position="1314"/>
        <end position="1335"/>
    </location>
</feature>
<dbReference type="OrthoDB" id="2749055at2759"/>
<dbReference type="PANTHER" id="PTHR33064">
    <property type="entry name" value="POL PROTEIN"/>
    <property type="match status" value="1"/>
</dbReference>